<feature type="signal peptide" evidence="1">
    <location>
        <begin position="1"/>
        <end position="22"/>
    </location>
</feature>
<sequence length="151" mass="17923">MKTILSTLLLVFTLCISFSAESQNADRFPRLRERIAQAKLREIRLQLKLDQTTFEQFRPIYLKYEQEISGIDFRNLARLMKVNADSLSAEDADQLIVSQLETSKKLIHIREKYYKEFRTVLAPQQIIKLYQTEAELRKKVLQEIKKRMISR</sequence>
<evidence type="ECO:0008006" key="4">
    <source>
        <dbReference type="Google" id="ProtNLM"/>
    </source>
</evidence>
<keyword evidence="3" id="KW-1185">Reference proteome</keyword>
<proteinExistence type="predicted"/>
<protein>
    <recommendedName>
        <fullName evidence="4">Periplasmic heavy metal sensor</fullName>
    </recommendedName>
</protein>
<evidence type="ECO:0000313" key="2">
    <source>
        <dbReference type="EMBL" id="BBE20529.1"/>
    </source>
</evidence>
<dbReference type="RefSeq" id="WP_318348671.1">
    <property type="nucleotide sequence ID" value="NZ_AP018694.1"/>
</dbReference>
<reference evidence="2" key="1">
    <citation type="journal article" date="2020" name="Int. J. Syst. Evol. Microbiol.">
        <title>Aquipluma nitroreducens gen. nov. sp. nov., a novel facultatively anaerobic bacterium isolated from a freshwater lake.</title>
        <authorList>
            <person name="Watanabe M."/>
            <person name="Kojima H."/>
            <person name="Fukui M."/>
        </authorList>
    </citation>
    <scope>NUCLEOTIDE SEQUENCE</scope>
    <source>
        <strain evidence="2">MeG22</strain>
    </source>
</reference>
<dbReference type="EMBL" id="AP018694">
    <property type="protein sequence ID" value="BBE20529.1"/>
    <property type="molecule type" value="Genomic_DNA"/>
</dbReference>
<name>A0A5K7SGC3_9BACT</name>
<evidence type="ECO:0000256" key="1">
    <source>
        <dbReference type="SAM" id="SignalP"/>
    </source>
</evidence>
<dbReference type="KEGG" id="anf:AQPE_4723"/>
<organism evidence="2 3">
    <name type="scientific">Aquipluma nitroreducens</name>
    <dbReference type="NCBI Taxonomy" id="2010828"/>
    <lineage>
        <taxon>Bacteria</taxon>
        <taxon>Pseudomonadati</taxon>
        <taxon>Bacteroidota</taxon>
        <taxon>Bacteroidia</taxon>
        <taxon>Marinilabiliales</taxon>
        <taxon>Prolixibacteraceae</taxon>
        <taxon>Aquipluma</taxon>
    </lineage>
</organism>
<keyword evidence="1" id="KW-0732">Signal</keyword>
<gene>
    <name evidence="2" type="ORF">AQPE_4723</name>
</gene>
<evidence type="ECO:0000313" key="3">
    <source>
        <dbReference type="Proteomes" id="UP001193389"/>
    </source>
</evidence>
<dbReference type="Proteomes" id="UP001193389">
    <property type="component" value="Chromosome"/>
</dbReference>
<accession>A0A5K7SGC3</accession>
<dbReference type="AlphaFoldDB" id="A0A5K7SGC3"/>
<feature type="chain" id="PRO_5024323660" description="Periplasmic heavy metal sensor" evidence="1">
    <location>
        <begin position="23"/>
        <end position="151"/>
    </location>
</feature>